<evidence type="ECO:0000313" key="10">
    <source>
        <dbReference type="Proteomes" id="UP000221165"/>
    </source>
</evidence>
<dbReference type="GO" id="GO:0016020">
    <property type="term" value="C:membrane"/>
    <property type="evidence" value="ECO:0007669"/>
    <property type="project" value="UniProtKB-SubCell"/>
</dbReference>
<dbReference type="Pfam" id="PF07690">
    <property type="entry name" value="MFS_1"/>
    <property type="match status" value="1"/>
</dbReference>
<sequence>MDTMAASEIPSLPEATMENPRPAVLKRLEPVVGDMYDARVPLDPSIKVTTLKDLMALGKGEDDATTAASSRRSSVFEAVSTSMKLQGWSPMAAAPQNEAKTTTTDQEQTVTPASPMIPGGRVIPVCQITQNYFRKTVRPDASLLGGERPKKSTILTWLFASLFSRLPAETLPIFRKPAATSLATPLLTQEEGLLSDVTASAVEQAPESKKKDSNENPLLALVCILIMAALCNIDHGALPAVVSDIQEQFKDMSYLHQTLLGSLVYMGVLAGTFFATVCTPSSADDNIGVKWLLVASLLSSSAAAYGFACAKSLTFMGLTRFLMGFFQAIPVFYLPIWVEALAPEGRKTRWIIYSQLGGIAGSVIGYFLGGVFSPRYHDGARLFVLGSEISWRTPFLVQSLLLLPLVAFLIWLVPSKLIEIHSLSFPPTPSDDNAGTPGNEYELQEEGSATMSSFSSSTSDDPPPTLTRFGLPEGFFSRLSKHLRRSASNFTRRPFYLVMTLGMSLVYFVLTGIQYWVTEYMVHVLHFDRMPVVLLSSFCFLTAPITGVWCGGALCGEREGDRPYSTVVRSATLLAGLASMLAVASAYVSNVVLFSVLLWGTLFYGGSLIPLGTQLLLPYTPRQEDLILPVTIPTPTRISLFSYNVLGWFAAPVVIGGLMDTINTWQDAGHLIGAGHRKDLALSAGFTLIVCLSIVIFGFFGAANFMTRVPSPEELTKHQQEDFDQEVAREVKKIPLSIFLAYQLSHPIPN</sequence>
<dbReference type="Gene3D" id="1.20.1250.20">
    <property type="entry name" value="MFS general substrate transporter like domains"/>
    <property type="match status" value="1"/>
</dbReference>
<dbReference type="CDD" id="cd06174">
    <property type="entry name" value="MFS"/>
    <property type="match status" value="1"/>
</dbReference>
<feature type="transmembrane region" description="Helical" evidence="8">
    <location>
        <begin position="320"/>
        <end position="338"/>
    </location>
</feature>
<keyword evidence="2" id="KW-0813">Transport</keyword>
<keyword evidence="4 8" id="KW-1133">Transmembrane helix</keyword>
<feature type="transmembrane region" description="Helical" evidence="8">
    <location>
        <begin position="389"/>
        <end position="413"/>
    </location>
</feature>
<dbReference type="PANTHER" id="PTHR23505">
    <property type="entry name" value="SPINSTER"/>
    <property type="match status" value="1"/>
</dbReference>
<evidence type="ECO:0000256" key="3">
    <source>
        <dbReference type="ARBA" id="ARBA00022692"/>
    </source>
</evidence>
<feature type="transmembrane region" description="Helical" evidence="8">
    <location>
        <begin position="638"/>
        <end position="660"/>
    </location>
</feature>
<keyword evidence="10" id="KW-1185">Reference proteome</keyword>
<feature type="transmembrane region" description="Helical" evidence="8">
    <location>
        <begin position="567"/>
        <end position="588"/>
    </location>
</feature>
<feature type="transmembrane region" description="Helical" evidence="8">
    <location>
        <begin position="532"/>
        <end position="555"/>
    </location>
</feature>
<evidence type="ECO:0000256" key="1">
    <source>
        <dbReference type="ARBA" id="ARBA00004141"/>
    </source>
</evidence>
<dbReference type="GO" id="GO:0022857">
    <property type="term" value="F:transmembrane transporter activity"/>
    <property type="evidence" value="ECO:0007669"/>
    <property type="project" value="InterPro"/>
</dbReference>
<feature type="region of interest" description="Disordered" evidence="7">
    <location>
        <begin position="1"/>
        <end position="21"/>
    </location>
</feature>
<dbReference type="VEuPathDB" id="ToxoDB:CSUI_008419"/>
<dbReference type="PANTHER" id="PTHR23505:SF9">
    <property type="entry name" value="PROTEIN, PUTATIVE-RELATED"/>
    <property type="match status" value="1"/>
</dbReference>
<feature type="transmembrane region" description="Helical" evidence="8">
    <location>
        <begin position="258"/>
        <end position="279"/>
    </location>
</feature>
<evidence type="ECO:0000256" key="8">
    <source>
        <dbReference type="SAM" id="Phobius"/>
    </source>
</evidence>
<evidence type="ECO:0000256" key="6">
    <source>
        <dbReference type="ARBA" id="ARBA00024338"/>
    </source>
</evidence>
<comment type="similarity">
    <text evidence="6">Belongs to the major facilitator superfamily. Spinster (TC 2.A.1.49) family.</text>
</comment>
<evidence type="ECO:0000256" key="4">
    <source>
        <dbReference type="ARBA" id="ARBA00022989"/>
    </source>
</evidence>
<proteinExistence type="inferred from homology"/>
<evidence type="ECO:0000256" key="2">
    <source>
        <dbReference type="ARBA" id="ARBA00022448"/>
    </source>
</evidence>
<reference evidence="9 10" key="1">
    <citation type="journal article" date="2017" name="Int. J. Parasitol.">
        <title>The genome of the protozoan parasite Cystoisospora suis and a reverse vaccinology approach to identify vaccine candidates.</title>
        <authorList>
            <person name="Palmieri N."/>
            <person name="Shrestha A."/>
            <person name="Ruttkowski B."/>
            <person name="Beck T."/>
            <person name="Vogl C."/>
            <person name="Tomley F."/>
            <person name="Blake D.P."/>
            <person name="Joachim A."/>
        </authorList>
    </citation>
    <scope>NUCLEOTIDE SEQUENCE [LARGE SCALE GENOMIC DNA]</scope>
    <source>
        <strain evidence="9 10">Wien I</strain>
    </source>
</reference>
<evidence type="ECO:0000313" key="9">
    <source>
        <dbReference type="EMBL" id="PHJ17754.1"/>
    </source>
</evidence>
<dbReference type="Proteomes" id="UP000221165">
    <property type="component" value="Unassembled WGS sequence"/>
</dbReference>
<feature type="transmembrane region" description="Helical" evidence="8">
    <location>
        <begin position="680"/>
        <end position="702"/>
    </location>
</feature>
<dbReference type="AlphaFoldDB" id="A0A2C6KMR0"/>
<comment type="subcellular location">
    <subcellularLocation>
        <location evidence="1">Membrane</location>
        <topology evidence="1">Multi-pass membrane protein</topology>
    </subcellularLocation>
</comment>
<dbReference type="InterPro" id="IPR036259">
    <property type="entry name" value="MFS_trans_sf"/>
</dbReference>
<feature type="transmembrane region" description="Helical" evidence="8">
    <location>
        <begin position="291"/>
        <end position="308"/>
    </location>
</feature>
<comment type="caution">
    <text evidence="9">The sequence shown here is derived from an EMBL/GenBank/DDBJ whole genome shotgun (WGS) entry which is preliminary data.</text>
</comment>
<dbReference type="SUPFAM" id="SSF103473">
    <property type="entry name" value="MFS general substrate transporter"/>
    <property type="match status" value="1"/>
</dbReference>
<keyword evidence="3 8" id="KW-0812">Transmembrane</keyword>
<dbReference type="RefSeq" id="XP_067919469.1">
    <property type="nucleotide sequence ID" value="XM_068068552.1"/>
</dbReference>
<feature type="transmembrane region" description="Helical" evidence="8">
    <location>
        <begin position="218"/>
        <end position="238"/>
    </location>
</feature>
<name>A0A2C6KMR0_9APIC</name>
<evidence type="ECO:0000256" key="7">
    <source>
        <dbReference type="SAM" id="MobiDB-lite"/>
    </source>
</evidence>
<dbReference type="InterPro" id="IPR044770">
    <property type="entry name" value="MFS_spinster-like"/>
</dbReference>
<dbReference type="GeneID" id="94431763"/>
<protein>
    <submittedName>
        <fullName evidence="9">Major facilitator family protein</fullName>
    </submittedName>
</protein>
<dbReference type="EMBL" id="MIGC01004710">
    <property type="protein sequence ID" value="PHJ17754.1"/>
    <property type="molecule type" value="Genomic_DNA"/>
</dbReference>
<organism evidence="9 10">
    <name type="scientific">Cystoisospora suis</name>
    <dbReference type="NCBI Taxonomy" id="483139"/>
    <lineage>
        <taxon>Eukaryota</taxon>
        <taxon>Sar</taxon>
        <taxon>Alveolata</taxon>
        <taxon>Apicomplexa</taxon>
        <taxon>Conoidasida</taxon>
        <taxon>Coccidia</taxon>
        <taxon>Eucoccidiorida</taxon>
        <taxon>Eimeriorina</taxon>
        <taxon>Sarcocystidae</taxon>
        <taxon>Cystoisospora</taxon>
    </lineage>
</organism>
<gene>
    <name evidence="9" type="ORF">CSUI_008419</name>
</gene>
<accession>A0A2C6KMR0</accession>
<feature type="transmembrane region" description="Helical" evidence="8">
    <location>
        <begin position="494"/>
        <end position="517"/>
    </location>
</feature>
<keyword evidence="5 8" id="KW-0472">Membrane</keyword>
<dbReference type="OrthoDB" id="6770063at2759"/>
<evidence type="ECO:0000256" key="5">
    <source>
        <dbReference type="ARBA" id="ARBA00023136"/>
    </source>
</evidence>
<dbReference type="InterPro" id="IPR011701">
    <property type="entry name" value="MFS"/>
</dbReference>
<feature type="transmembrane region" description="Helical" evidence="8">
    <location>
        <begin position="350"/>
        <end position="369"/>
    </location>
</feature>
<feature type="transmembrane region" description="Helical" evidence="8">
    <location>
        <begin position="594"/>
        <end position="617"/>
    </location>
</feature>